<protein>
    <submittedName>
        <fullName evidence="1">Uncharacterized protein</fullName>
    </submittedName>
</protein>
<comment type="caution">
    <text evidence="1">The sequence shown here is derived from an EMBL/GenBank/DDBJ whole genome shotgun (WGS) entry which is preliminary data.</text>
</comment>
<gene>
    <name evidence="1" type="ORF">KI387_032494</name>
</gene>
<proteinExistence type="predicted"/>
<dbReference type="EMBL" id="JAHRHJ020003813">
    <property type="protein sequence ID" value="KAH9288377.1"/>
    <property type="molecule type" value="Genomic_DNA"/>
</dbReference>
<dbReference type="AlphaFoldDB" id="A0AA38BRZ5"/>
<dbReference type="Proteomes" id="UP000824469">
    <property type="component" value="Unassembled WGS sequence"/>
</dbReference>
<organism evidence="1 2">
    <name type="scientific">Taxus chinensis</name>
    <name type="common">Chinese yew</name>
    <name type="synonym">Taxus wallichiana var. chinensis</name>
    <dbReference type="NCBI Taxonomy" id="29808"/>
    <lineage>
        <taxon>Eukaryota</taxon>
        <taxon>Viridiplantae</taxon>
        <taxon>Streptophyta</taxon>
        <taxon>Embryophyta</taxon>
        <taxon>Tracheophyta</taxon>
        <taxon>Spermatophyta</taxon>
        <taxon>Pinopsida</taxon>
        <taxon>Pinidae</taxon>
        <taxon>Conifers II</taxon>
        <taxon>Cupressales</taxon>
        <taxon>Taxaceae</taxon>
        <taxon>Taxus</taxon>
    </lineage>
</organism>
<name>A0AA38BRZ5_TAXCH</name>
<reference evidence="1 2" key="1">
    <citation type="journal article" date="2021" name="Nat. Plants">
        <title>The Taxus genome provides insights into paclitaxel biosynthesis.</title>
        <authorList>
            <person name="Xiong X."/>
            <person name="Gou J."/>
            <person name="Liao Q."/>
            <person name="Li Y."/>
            <person name="Zhou Q."/>
            <person name="Bi G."/>
            <person name="Li C."/>
            <person name="Du R."/>
            <person name="Wang X."/>
            <person name="Sun T."/>
            <person name="Guo L."/>
            <person name="Liang H."/>
            <person name="Lu P."/>
            <person name="Wu Y."/>
            <person name="Zhang Z."/>
            <person name="Ro D.K."/>
            <person name="Shang Y."/>
            <person name="Huang S."/>
            <person name="Yan J."/>
        </authorList>
    </citation>
    <scope>NUCLEOTIDE SEQUENCE [LARGE SCALE GENOMIC DNA]</scope>
    <source>
        <strain evidence="1">Ta-2019</strain>
    </source>
</reference>
<keyword evidence="2" id="KW-1185">Reference proteome</keyword>
<evidence type="ECO:0000313" key="1">
    <source>
        <dbReference type="EMBL" id="KAH9288377.1"/>
    </source>
</evidence>
<accession>A0AA38BRZ5</accession>
<sequence length="166" mass="18912">MTKSSEDFQTLAHWSEDYRLSQDMQVVMTLIDSTLNQEQTDLDELKMIIGIVNACLKERGEYRPSMREIVRALTQKVPIRALPVEDGDGDEKLNTIYYSAYSDSYMEKIVMQRMLLQLKEFKDEVTAKTQKVVVELLKGAGKIHWVGAPLSVVGFVLARFGQMSSN</sequence>
<evidence type="ECO:0000313" key="2">
    <source>
        <dbReference type="Proteomes" id="UP000824469"/>
    </source>
</evidence>